<keyword evidence="3" id="KW-1185">Reference proteome</keyword>
<gene>
    <name evidence="2" type="ORF">K0M31_007832</name>
</gene>
<reference evidence="2" key="1">
    <citation type="submission" date="2021-10" db="EMBL/GenBank/DDBJ databases">
        <title>Melipona bicolor Genome sequencing and assembly.</title>
        <authorList>
            <person name="Araujo N.S."/>
            <person name="Arias M.C."/>
        </authorList>
    </citation>
    <scope>NUCLEOTIDE SEQUENCE</scope>
    <source>
        <strain evidence="2">USP_2M_L1-L4_2017</strain>
        <tissue evidence="2">Whole body</tissue>
    </source>
</reference>
<organism evidence="2 3">
    <name type="scientific">Melipona bicolor</name>
    <dbReference type="NCBI Taxonomy" id="60889"/>
    <lineage>
        <taxon>Eukaryota</taxon>
        <taxon>Metazoa</taxon>
        <taxon>Ecdysozoa</taxon>
        <taxon>Arthropoda</taxon>
        <taxon>Hexapoda</taxon>
        <taxon>Insecta</taxon>
        <taxon>Pterygota</taxon>
        <taxon>Neoptera</taxon>
        <taxon>Endopterygota</taxon>
        <taxon>Hymenoptera</taxon>
        <taxon>Apocrita</taxon>
        <taxon>Aculeata</taxon>
        <taxon>Apoidea</taxon>
        <taxon>Anthophila</taxon>
        <taxon>Apidae</taxon>
        <taxon>Melipona</taxon>
    </lineage>
</organism>
<dbReference type="EMBL" id="JAHYIQ010000002">
    <property type="protein sequence ID" value="KAK1135061.1"/>
    <property type="molecule type" value="Genomic_DNA"/>
</dbReference>
<dbReference type="AlphaFoldDB" id="A0AA40KW45"/>
<sequence length="50" mass="5537">MRKRSAVETGQGKTSTYGYREEVGSGKRRIMGRAGRTQEGAKVKHGARKK</sequence>
<evidence type="ECO:0000313" key="2">
    <source>
        <dbReference type="EMBL" id="KAK1135061.1"/>
    </source>
</evidence>
<evidence type="ECO:0000256" key="1">
    <source>
        <dbReference type="SAM" id="MobiDB-lite"/>
    </source>
</evidence>
<comment type="caution">
    <text evidence="2">The sequence shown here is derived from an EMBL/GenBank/DDBJ whole genome shotgun (WGS) entry which is preliminary data.</text>
</comment>
<proteinExistence type="predicted"/>
<protein>
    <submittedName>
        <fullName evidence="2">Uncharacterized protein</fullName>
    </submittedName>
</protein>
<name>A0AA40KW45_9HYME</name>
<feature type="region of interest" description="Disordered" evidence="1">
    <location>
        <begin position="1"/>
        <end position="50"/>
    </location>
</feature>
<dbReference type="Proteomes" id="UP001177670">
    <property type="component" value="Unassembled WGS sequence"/>
</dbReference>
<accession>A0AA40KW45</accession>
<evidence type="ECO:0000313" key="3">
    <source>
        <dbReference type="Proteomes" id="UP001177670"/>
    </source>
</evidence>